<accession>A0A8S0WSD6</accession>
<comment type="caution">
    <text evidence="2">The sequence shown here is derived from an EMBL/GenBank/DDBJ whole genome shotgun (WGS) entry which is preliminary data.</text>
</comment>
<feature type="compositionally biased region" description="Basic and acidic residues" evidence="1">
    <location>
        <begin position="405"/>
        <end position="419"/>
    </location>
</feature>
<feature type="compositionally biased region" description="Acidic residues" evidence="1">
    <location>
        <begin position="377"/>
        <end position="404"/>
    </location>
</feature>
<organism evidence="2 3">
    <name type="scientific">Cyclocybe aegerita</name>
    <name type="common">Black poplar mushroom</name>
    <name type="synonym">Agrocybe aegerita</name>
    <dbReference type="NCBI Taxonomy" id="1973307"/>
    <lineage>
        <taxon>Eukaryota</taxon>
        <taxon>Fungi</taxon>
        <taxon>Dikarya</taxon>
        <taxon>Basidiomycota</taxon>
        <taxon>Agaricomycotina</taxon>
        <taxon>Agaricomycetes</taxon>
        <taxon>Agaricomycetidae</taxon>
        <taxon>Agaricales</taxon>
        <taxon>Agaricineae</taxon>
        <taxon>Bolbitiaceae</taxon>
        <taxon>Cyclocybe</taxon>
    </lineage>
</organism>
<dbReference type="Proteomes" id="UP000467700">
    <property type="component" value="Unassembled WGS sequence"/>
</dbReference>
<feature type="compositionally biased region" description="Basic residues" evidence="1">
    <location>
        <begin position="110"/>
        <end position="119"/>
    </location>
</feature>
<evidence type="ECO:0000313" key="3">
    <source>
        <dbReference type="Proteomes" id="UP000467700"/>
    </source>
</evidence>
<dbReference type="EMBL" id="CACVBS010000079">
    <property type="protein sequence ID" value="CAA7269727.1"/>
    <property type="molecule type" value="Genomic_DNA"/>
</dbReference>
<evidence type="ECO:0000256" key="1">
    <source>
        <dbReference type="SAM" id="MobiDB-lite"/>
    </source>
</evidence>
<evidence type="ECO:0000313" key="2">
    <source>
        <dbReference type="EMBL" id="CAA7269727.1"/>
    </source>
</evidence>
<keyword evidence="3" id="KW-1185">Reference proteome</keyword>
<feature type="compositionally biased region" description="Basic residues" evidence="1">
    <location>
        <begin position="179"/>
        <end position="188"/>
    </location>
</feature>
<gene>
    <name evidence="2" type="ORF">AAE3_LOCUS11803</name>
</gene>
<proteinExistence type="predicted"/>
<feature type="region of interest" description="Disordered" evidence="1">
    <location>
        <begin position="369"/>
        <end position="419"/>
    </location>
</feature>
<feature type="region of interest" description="Disordered" evidence="1">
    <location>
        <begin position="105"/>
        <end position="228"/>
    </location>
</feature>
<protein>
    <submittedName>
        <fullName evidence="2">Uncharacterized protein</fullName>
    </submittedName>
</protein>
<name>A0A8S0WSD6_CYCAE</name>
<sequence>MQLPDCTPDRSDPQKNPTSQLVSYAANSGQSTMTITTLPRYVCVSHPLSRLCYHAHVARISQIERPLLDLWTALCRPDRWGRAIALFRQPVILCYLDPLPPPSLAFNMGRTKKNPKKRALSTSMSEDASPPKIKASNQDDAKSSRRSKKKIHYQDNDSDDFLSDNNIKAKKPGPPQQPTRKKPGRPSKKGQAIRTDPLPDQDTVMSSQFLQPLTPPQKANKKDPNANEYTPRTAQAVRFSMQIPIWQIEVSHIPKKQPHHGTTESPDMRPLNRLTRLEKDGWTCLGTTPTANVYRLFQDFENDYSPQEYKISSGLISMQFFGHPCDRPKDIRARSFLLEWATQDRKVPSKYKDKSQPVFRVEYQCLGSCNAEAPPAESDEDVSEEEEEEEEDESNSEDESENNQEESKASAHQEDLPPN</sequence>
<dbReference type="AlphaFoldDB" id="A0A8S0WSD6"/>
<reference evidence="2 3" key="1">
    <citation type="submission" date="2020-01" db="EMBL/GenBank/DDBJ databases">
        <authorList>
            <person name="Gupta K D."/>
        </authorList>
    </citation>
    <scope>NUCLEOTIDE SEQUENCE [LARGE SCALE GENOMIC DNA]</scope>
</reference>
<dbReference type="OrthoDB" id="2969099at2759"/>